<evidence type="ECO:0000313" key="6">
    <source>
        <dbReference type="EMBL" id="KKF02831.1"/>
    </source>
</evidence>
<dbReference type="InterPro" id="IPR005471">
    <property type="entry name" value="Tscrpt_reg_IclR_N"/>
</dbReference>
<keyword evidence="3" id="KW-0804">Transcription</keyword>
<dbReference type="InterPro" id="IPR036388">
    <property type="entry name" value="WH-like_DNA-bd_sf"/>
</dbReference>
<dbReference type="EMBL" id="LAUZ02000027">
    <property type="protein sequence ID" value="KKF02831.1"/>
    <property type="molecule type" value="Genomic_DNA"/>
</dbReference>
<dbReference type="GO" id="GO:0045892">
    <property type="term" value="P:negative regulation of DNA-templated transcription"/>
    <property type="evidence" value="ECO:0007669"/>
    <property type="project" value="TreeGrafter"/>
</dbReference>
<keyword evidence="1" id="KW-0805">Transcription regulation</keyword>
<dbReference type="PATRIC" id="fig|1807.13.peg.2736"/>
<dbReference type="PROSITE" id="PS51077">
    <property type="entry name" value="HTH_ICLR"/>
    <property type="match status" value="1"/>
</dbReference>
<dbReference type="Pfam" id="PF09339">
    <property type="entry name" value="HTH_IclR"/>
    <property type="match status" value="1"/>
</dbReference>
<proteinExistence type="predicted"/>
<feature type="domain" description="HTH iclR-type" evidence="4">
    <location>
        <begin position="1"/>
        <end position="62"/>
    </location>
</feature>
<dbReference type="InterPro" id="IPR014757">
    <property type="entry name" value="Tscrpt_reg_IclR_C"/>
</dbReference>
<accession>A0A0M2K1Q3</accession>
<dbReference type="PANTHER" id="PTHR30136:SF35">
    <property type="entry name" value="HTH-TYPE TRANSCRIPTIONAL REGULATOR RV1719"/>
    <property type="match status" value="1"/>
</dbReference>
<gene>
    <name evidence="6" type="ORF">WN67_06255</name>
</gene>
<dbReference type="GO" id="GO:0003677">
    <property type="term" value="F:DNA binding"/>
    <property type="evidence" value="ECO:0007669"/>
    <property type="project" value="UniProtKB-KW"/>
</dbReference>
<evidence type="ECO:0000259" key="5">
    <source>
        <dbReference type="PROSITE" id="PS51078"/>
    </source>
</evidence>
<dbReference type="STRING" id="1807.MOBUDSM44075_03252"/>
<dbReference type="Pfam" id="PF01614">
    <property type="entry name" value="IclR_C"/>
    <property type="match status" value="1"/>
</dbReference>
<evidence type="ECO:0000256" key="1">
    <source>
        <dbReference type="ARBA" id="ARBA00023015"/>
    </source>
</evidence>
<dbReference type="InterPro" id="IPR050707">
    <property type="entry name" value="HTH_MetabolicPath_Reg"/>
</dbReference>
<evidence type="ECO:0000259" key="4">
    <source>
        <dbReference type="PROSITE" id="PS51077"/>
    </source>
</evidence>
<comment type="caution">
    <text evidence="6">The sequence shown here is derived from an EMBL/GenBank/DDBJ whole genome shotgun (WGS) entry which is preliminary data.</text>
</comment>
<dbReference type="GO" id="GO:0003700">
    <property type="term" value="F:DNA-binding transcription factor activity"/>
    <property type="evidence" value="ECO:0007669"/>
    <property type="project" value="TreeGrafter"/>
</dbReference>
<dbReference type="SUPFAM" id="SSF55781">
    <property type="entry name" value="GAF domain-like"/>
    <property type="match status" value="1"/>
</dbReference>
<feature type="domain" description="IclR-ED" evidence="5">
    <location>
        <begin position="63"/>
        <end position="246"/>
    </location>
</feature>
<name>A0A0M2K1Q3_9MYCO</name>
<organism evidence="6 7">
    <name type="scientific">Mycolicibacterium obuense</name>
    <dbReference type="NCBI Taxonomy" id="1807"/>
    <lineage>
        <taxon>Bacteria</taxon>
        <taxon>Bacillati</taxon>
        <taxon>Actinomycetota</taxon>
        <taxon>Actinomycetes</taxon>
        <taxon>Mycobacteriales</taxon>
        <taxon>Mycobacteriaceae</taxon>
        <taxon>Mycolicibacterium</taxon>
    </lineage>
</organism>
<evidence type="ECO:0000313" key="7">
    <source>
        <dbReference type="Proteomes" id="UP000034150"/>
    </source>
</evidence>
<reference evidence="6 7" key="1">
    <citation type="journal article" date="2015" name="Genome Announc.">
        <title>Draft Genome Sequence of Mycobacterium obuense Strain UC1, Isolated from Patient Sputum.</title>
        <authorList>
            <person name="Greninger A.L."/>
            <person name="Cunningham G."/>
            <person name="Hsu E.D."/>
            <person name="Yu J.M."/>
            <person name="Chiu C.Y."/>
            <person name="Miller S."/>
        </authorList>
    </citation>
    <scope>NUCLEOTIDE SEQUENCE [LARGE SCALE GENOMIC DNA]</scope>
    <source>
        <strain evidence="6 7">UC1</strain>
    </source>
</reference>
<dbReference type="SMART" id="SM00346">
    <property type="entry name" value="HTH_ICLR"/>
    <property type="match status" value="1"/>
</dbReference>
<protein>
    <submittedName>
        <fullName evidence="6">IclR family transcriptional regulator</fullName>
    </submittedName>
</protein>
<dbReference type="Gene3D" id="1.10.10.10">
    <property type="entry name" value="Winged helix-like DNA-binding domain superfamily/Winged helix DNA-binding domain"/>
    <property type="match status" value="1"/>
</dbReference>
<dbReference type="PANTHER" id="PTHR30136">
    <property type="entry name" value="HELIX-TURN-HELIX TRANSCRIPTIONAL REGULATOR, ICLR FAMILY"/>
    <property type="match status" value="1"/>
</dbReference>
<evidence type="ECO:0000256" key="2">
    <source>
        <dbReference type="ARBA" id="ARBA00023125"/>
    </source>
</evidence>
<evidence type="ECO:0000256" key="3">
    <source>
        <dbReference type="ARBA" id="ARBA00023163"/>
    </source>
</evidence>
<dbReference type="PROSITE" id="PS51078">
    <property type="entry name" value="ICLR_ED"/>
    <property type="match status" value="1"/>
</dbReference>
<dbReference type="SUPFAM" id="SSF46785">
    <property type="entry name" value="Winged helix' DNA-binding domain"/>
    <property type="match status" value="1"/>
</dbReference>
<dbReference type="InterPro" id="IPR036390">
    <property type="entry name" value="WH_DNA-bd_sf"/>
</dbReference>
<dbReference type="Gene3D" id="3.30.450.40">
    <property type="match status" value="1"/>
</dbReference>
<sequence length="248" mass="26672">MQSVDRAVCVLEILARLGEVGVTELAAEIGVHKSTVSRLLSALEDHELVEQAHERGKYRLGFGLLRLSNAVSGQLDVTQQGREICERLAVEVGETVNIAVLRSHYVVNVDQARGPRSVGSHNWVGELTPLHATSSGKILLAHMSEDARREVLGDAGLKRYTDRTVTSLDELERQLKVVAEDGYVISTEELEPGLSAVAAPIRDHAGMVVAALSVSGPVYRLDDDRAHDIVPAVVAAAVAVSERLGHQG</sequence>
<dbReference type="Proteomes" id="UP000034150">
    <property type="component" value="Unassembled WGS sequence"/>
</dbReference>
<keyword evidence="2" id="KW-0238">DNA-binding</keyword>
<dbReference type="InterPro" id="IPR029016">
    <property type="entry name" value="GAF-like_dom_sf"/>
</dbReference>
<keyword evidence="7" id="KW-1185">Reference proteome</keyword>
<dbReference type="AlphaFoldDB" id="A0A0M2K1Q3"/>